<evidence type="ECO:0008006" key="3">
    <source>
        <dbReference type="Google" id="ProtNLM"/>
    </source>
</evidence>
<organism evidence="1 2">
    <name type="scientific">Pseudoduganella umbonata</name>
    <dbReference type="NCBI Taxonomy" id="864828"/>
    <lineage>
        <taxon>Bacteria</taxon>
        <taxon>Pseudomonadati</taxon>
        <taxon>Pseudomonadota</taxon>
        <taxon>Betaproteobacteria</taxon>
        <taxon>Burkholderiales</taxon>
        <taxon>Oxalobacteraceae</taxon>
        <taxon>Telluria group</taxon>
        <taxon>Pseudoduganella</taxon>
    </lineage>
</organism>
<dbReference type="Pfam" id="PF05751">
    <property type="entry name" value="FixH"/>
    <property type="match status" value="1"/>
</dbReference>
<reference evidence="1 2" key="1">
    <citation type="submission" date="2020-08" db="EMBL/GenBank/DDBJ databases">
        <title>Genomic Encyclopedia of Type Strains, Phase III (KMG-III): the genomes of soil and plant-associated and newly described type strains.</title>
        <authorList>
            <person name="Whitman W."/>
        </authorList>
    </citation>
    <scope>NUCLEOTIDE SEQUENCE [LARGE SCALE GENOMIC DNA]</scope>
    <source>
        <strain evidence="1 2">CECT 7753</strain>
    </source>
</reference>
<dbReference type="AlphaFoldDB" id="A0A7W5HCP6"/>
<gene>
    <name evidence="1" type="ORF">FHS02_003130</name>
</gene>
<dbReference type="Proteomes" id="UP000584325">
    <property type="component" value="Unassembled WGS sequence"/>
</dbReference>
<sequence length="173" mass="19582">MMHTISATPWYRERWPWLLMAGPAAVLAAGCYTGWLAFAQQDALVVGDYYKRGKAINQDLRRDRTAAALDASIALRYDAAHGVLHGRLATRETAQGGALQLHLAHATQPEKDLRLLVRPDAAGRFAVPLPLLERSRWTVLVEDERRTWRLEGRWHWPAERQITLTALEDQAHS</sequence>
<dbReference type="RefSeq" id="WP_371861421.1">
    <property type="nucleotide sequence ID" value="NZ_CP040017.1"/>
</dbReference>
<dbReference type="InterPro" id="IPR008620">
    <property type="entry name" value="FixH"/>
</dbReference>
<evidence type="ECO:0000313" key="2">
    <source>
        <dbReference type="Proteomes" id="UP000584325"/>
    </source>
</evidence>
<proteinExistence type="predicted"/>
<evidence type="ECO:0000313" key="1">
    <source>
        <dbReference type="EMBL" id="MBB3222311.1"/>
    </source>
</evidence>
<protein>
    <recommendedName>
        <fullName evidence="3">Cytochrome oxidase assembly protein</fullName>
    </recommendedName>
</protein>
<dbReference type="EMBL" id="JACHXS010000005">
    <property type="protein sequence ID" value="MBB3222311.1"/>
    <property type="molecule type" value="Genomic_DNA"/>
</dbReference>
<accession>A0A7W5HCP6</accession>
<comment type="caution">
    <text evidence="1">The sequence shown here is derived from an EMBL/GenBank/DDBJ whole genome shotgun (WGS) entry which is preliminary data.</text>
</comment>
<name>A0A7W5HCP6_9BURK</name>